<dbReference type="Proteomes" id="UP000276215">
    <property type="component" value="Unassembled WGS sequence"/>
</dbReference>
<name>A0A3N4J3M8_9PEZI</name>
<evidence type="ECO:0000313" key="2">
    <source>
        <dbReference type="Proteomes" id="UP000276215"/>
    </source>
</evidence>
<accession>A0A3N4J3M8</accession>
<organism evidence="1 2">
    <name type="scientific">Choiromyces venosus 120613-1</name>
    <dbReference type="NCBI Taxonomy" id="1336337"/>
    <lineage>
        <taxon>Eukaryota</taxon>
        <taxon>Fungi</taxon>
        <taxon>Dikarya</taxon>
        <taxon>Ascomycota</taxon>
        <taxon>Pezizomycotina</taxon>
        <taxon>Pezizomycetes</taxon>
        <taxon>Pezizales</taxon>
        <taxon>Tuberaceae</taxon>
        <taxon>Choiromyces</taxon>
    </lineage>
</organism>
<reference evidence="1 2" key="1">
    <citation type="journal article" date="2018" name="Nat. Ecol. Evol.">
        <title>Pezizomycetes genomes reveal the molecular basis of ectomycorrhizal truffle lifestyle.</title>
        <authorList>
            <person name="Murat C."/>
            <person name="Payen T."/>
            <person name="Noel B."/>
            <person name="Kuo A."/>
            <person name="Morin E."/>
            <person name="Chen J."/>
            <person name="Kohler A."/>
            <person name="Krizsan K."/>
            <person name="Balestrini R."/>
            <person name="Da Silva C."/>
            <person name="Montanini B."/>
            <person name="Hainaut M."/>
            <person name="Levati E."/>
            <person name="Barry K.W."/>
            <person name="Belfiori B."/>
            <person name="Cichocki N."/>
            <person name="Clum A."/>
            <person name="Dockter R.B."/>
            <person name="Fauchery L."/>
            <person name="Guy J."/>
            <person name="Iotti M."/>
            <person name="Le Tacon F."/>
            <person name="Lindquist E.A."/>
            <person name="Lipzen A."/>
            <person name="Malagnac F."/>
            <person name="Mello A."/>
            <person name="Molinier V."/>
            <person name="Miyauchi S."/>
            <person name="Poulain J."/>
            <person name="Riccioni C."/>
            <person name="Rubini A."/>
            <person name="Sitrit Y."/>
            <person name="Splivallo R."/>
            <person name="Traeger S."/>
            <person name="Wang M."/>
            <person name="Zifcakova L."/>
            <person name="Wipf D."/>
            <person name="Zambonelli A."/>
            <person name="Paolocci F."/>
            <person name="Nowrousian M."/>
            <person name="Ottonello S."/>
            <person name="Baldrian P."/>
            <person name="Spatafora J.W."/>
            <person name="Henrissat B."/>
            <person name="Nagy L.G."/>
            <person name="Aury J.M."/>
            <person name="Wincker P."/>
            <person name="Grigoriev I.V."/>
            <person name="Bonfante P."/>
            <person name="Martin F.M."/>
        </authorList>
    </citation>
    <scope>NUCLEOTIDE SEQUENCE [LARGE SCALE GENOMIC DNA]</scope>
    <source>
        <strain evidence="1 2">120613-1</strain>
    </source>
</reference>
<gene>
    <name evidence="1" type="ORF">L873DRAFT_270551</name>
</gene>
<sequence length="84" mass="9191">MGVMSWHTGWGGVCFVCLLVNLQPSTLPLLTALTPSSASLFFLPFPILHALELIVPRLQCVATTPACSLAHNWRHSFRVPDSSM</sequence>
<proteinExistence type="predicted"/>
<dbReference type="AlphaFoldDB" id="A0A3N4J3M8"/>
<evidence type="ECO:0000313" key="1">
    <source>
        <dbReference type="EMBL" id="RPA91708.1"/>
    </source>
</evidence>
<dbReference type="EMBL" id="ML120489">
    <property type="protein sequence ID" value="RPA91708.1"/>
    <property type="molecule type" value="Genomic_DNA"/>
</dbReference>
<keyword evidence="2" id="KW-1185">Reference proteome</keyword>
<protein>
    <submittedName>
        <fullName evidence="1">Uncharacterized protein</fullName>
    </submittedName>
</protein>